<accession>A0AC61L4Y9</accession>
<sequence length="72" mass="8084">MFPQEVADDASLCLCDRDIEPFGQIAKPPLDLGMINLDIQFEESFSYLFGCFIDYNIPSAIGSCVILKHPDR</sequence>
<organism evidence="1 2">
    <name type="scientific">Candidatus Methanogaster sp</name>
    <dbReference type="NCBI Taxonomy" id="3386292"/>
    <lineage>
        <taxon>Archaea</taxon>
        <taxon>Methanobacteriati</taxon>
        <taxon>Methanobacteriota</taxon>
        <taxon>Stenosarchaea group</taxon>
        <taxon>Methanomicrobia</taxon>
        <taxon>Methanosarcinales</taxon>
        <taxon>ANME-2 cluster</taxon>
        <taxon>Candidatus Methanogasteraceae</taxon>
        <taxon>Candidatus Methanogaster</taxon>
    </lineage>
</organism>
<evidence type="ECO:0000313" key="1">
    <source>
        <dbReference type="EMBL" id="PXF61557.1"/>
    </source>
</evidence>
<dbReference type="EMBL" id="PQXF01000004">
    <property type="protein sequence ID" value="PXF61557.1"/>
    <property type="molecule type" value="Genomic_DNA"/>
</dbReference>
<proteinExistence type="predicted"/>
<gene>
    <name evidence="1" type="ORF">C4B59_03125</name>
</gene>
<reference evidence="1" key="1">
    <citation type="submission" date="2018-01" db="EMBL/GenBank/DDBJ databases">
        <authorList>
            <person name="Krukenberg V."/>
        </authorList>
    </citation>
    <scope>NUCLEOTIDE SEQUENCE</scope>
    <source>
        <strain evidence="1">E20ANME2</strain>
    </source>
</reference>
<protein>
    <submittedName>
        <fullName evidence="1">Uncharacterized protein</fullName>
    </submittedName>
</protein>
<name>A0AC61L4Y9_9EURY</name>
<dbReference type="Proteomes" id="UP000248329">
    <property type="component" value="Unassembled WGS sequence"/>
</dbReference>
<evidence type="ECO:0000313" key="2">
    <source>
        <dbReference type="Proteomes" id="UP000248329"/>
    </source>
</evidence>
<comment type="caution">
    <text evidence="1">The sequence shown here is derived from an EMBL/GenBank/DDBJ whole genome shotgun (WGS) entry which is preliminary data.</text>
</comment>